<name>A0A1A6ACD3_9TREE</name>
<feature type="compositionally biased region" description="Polar residues" evidence="1">
    <location>
        <begin position="176"/>
        <end position="186"/>
    </location>
</feature>
<feature type="compositionally biased region" description="Basic and acidic residues" evidence="1">
    <location>
        <begin position="36"/>
        <end position="45"/>
    </location>
</feature>
<reference evidence="3" key="3">
    <citation type="submission" date="2024-02" db="EMBL/GenBank/DDBJ databases">
        <title>Comparative genomics of Cryptococcus and Kwoniella reveals pathogenesis evolution and contrasting modes of karyotype evolution via chromosome fusion or intercentromeric recombination.</title>
        <authorList>
            <person name="Coelho M.A."/>
            <person name="David-Palma M."/>
            <person name="Shea T."/>
            <person name="Bowers K."/>
            <person name="McGinley-Smith S."/>
            <person name="Mohammad A.W."/>
            <person name="Gnirke A."/>
            <person name="Yurkov A.M."/>
            <person name="Nowrousian M."/>
            <person name="Sun S."/>
            <person name="Cuomo C.A."/>
            <person name="Heitman J."/>
        </authorList>
    </citation>
    <scope>NUCLEOTIDE SEQUENCE</scope>
    <source>
        <strain evidence="3">CBS 10117</strain>
    </source>
</reference>
<dbReference type="EMBL" id="KI894028">
    <property type="protein sequence ID" value="OBR87731.1"/>
    <property type="molecule type" value="Genomic_DNA"/>
</dbReference>
<protein>
    <submittedName>
        <fullName evidence="2">Uncharacterized protein</fullName>
    </submittedName>
</protein>
<dbReference type="OrthoDB" id="2565389at2759"/>
<reference evidence="3" key="2">
    <citation type="submission" date="2013-07" db="EMBL/GenBank/DDBJ databases">
        <authorList>
            <consortium name="The Broad Institute Genome Sequencing Platform"/>
            <person name="Cuomo C."/>
            <person name="Litvintseva A."/>
            <person name="Chen Y."/>
            <person name="Heitman J."/>
            <person name="Sun S."/>
            <person name="Springer D."/>
            <person name="Dromer F."/>
            <person name="Young S.K."/>
            <person name="Zeng Q."/>
            <person name="Gargeya S."/>
            <person name="Fitzgerald M."/>
            <person name="Abouelleil A."/>
            <person name="Alvarado L."/>
            <person name="Berlin A.M."/>
            <person name="Chapman S.B."/>
            <person name="Dewar J."/>
            <person name="Goldberg J."/>
            <person name="Griggs A."/>
            <person name="Gujja S."/>
            <person name="Hansen M."/>
            <person name="Howarth C."/>
            <person name="Imamovic A."/>
            <person name="Larimer J."/>
            <person name="McCowan C."/>
            <person name="Murphy C."/>
            <person name="Pearson M."/>
            <person name="Priest M."/>
            <person name="Roberts A."/>
            <person name="Saif S."/>
            <person name="Shea T."/>
            <person name="Sykes S."/>
            <person name="Wortman J."/>
            <person name="Nusbaum C."/>
            <person name="Birren B."/>
        </authorList>
    </citation>
    <scope>NUCLEOTIDE SEQUENCE</scope>
    <source>
        <strain evidence="3">CBS 10117</strain>
    </source>
</reference>
<feature type="region of interest" description="Disordered" evidence="1">
    <location>
        <begin position="299"/>
        <end position="328"/>
    </location>
</feature>
<proteinExistence type="predicted"/>
<accession>A0A1A6ACD3</accession>
<organism evidence="2">
    <name type="scientific">Kwoniella dejecticola CBS 10117</name>
    <dbReference type="NCBI Taxonomy" id="1296121"/>
    <lineage>
        <taxon>Eukaryota</taxon>
        <taxon>Fungi</taxon>
        <taxon>Dikarya</taxon>
        <taxon>Basidiomycota</taxon>
        <taxon>Agaricomycotina</taxon>
        <taxon>Tremellomycetes</taxon>
        <taxon>Tremellales</taxon>
        <taxon>Cryptococcaceae</taxon>
        <taxon>Kwoniella</taxon>
    </lineage>
</organism>
<evidence type="ECO:0000256" key="1">
    <source>
        <dbReference type="SAM" id="MobiDB-lite"/>
    </source>
</evidence>
<dbReference type="AlphaFoldDB" id="A0A1A6ACD3"/>
<dbReference type="GeneID" id="28965642"/>
<dbReference type="RefSeq" id="XP_018265573.1">
    <property type="nucleotide sequence ID" value="XM_018405292.1"/>
</dbReference>
<dbReference type="Proteomes" id="UP000078595">
    <property type="component" value="Chromosome 2"/>
</dbReference>
<evidence type="ECO:0000313" key="4">
    <source>
        <dbReference type="Proteomes" id="UP000078595"/>
    </source>
</evidence>
<sequence length="328" mass="36093">MVRTHTSTSESLPHLESGLWTAPHNPPPASPSKPRLWPEPHKYTDFDIDLLPGQRRVTRSRGHKRHREPSPPPPPQEEVEEEPEQRTVIKLKFRRPFSTTETQPTPPVFIPYQPDYGRRQMPGYTGPHRPSIEPESRPPTPPPSGCPPTKRSRAYSGSSNLIGIYTSDDSAPPSPVDTTSPSLTHRTPSTPTASSSGTSTNNHRVHPSYVPSPLASTPVVGRPPSCHSRTRSDHSPAASSDVEMGKHSSPSISGPQDAFNPRSQLMRTRHKLFRSDDEALSTEMNNVFKLGYGRGMGRAMGGARGPSRLRSGNQGAHAKKEEEMDVDE</sequence>
<feature type="compositionally biased region" description="Pro residues" evidence="1">
    <location>
        <begin position="137"/>
        <end position="146"/>
    </location>
</feature>
<gene>
    <name evidence="2" type="ORF">I303_01943</name>
    <name evidence="3" type="ORF">I303_101921</name>
</gene>
<dbReference type="KEGG" id="kdj:28965642"/>
<feature type="region of interest" description="Disordered" evidence="1">
    <location>
        <begin position="1"/>
        <end position="263"/>
    </location>
</feature>
<dbReference type="EMBL" id="CP144531">
    <property type="protein sequence ID" value="WWC59369.1"/>
    <property type="molecule type" value="Genomic_DNA"/>
</dbReference>
<reference evidence="2" key="1">
    <citation type="submission" date="2013-07" db="EMBL/GenBank/DDBJ databases">
        <title>The Genome Sequence of Cryptococcus dejecticola CBS10117.</title>
        <authorList>
            <consortium name="The Broad Institute Genome Sequencing Platform"/>
            <person name="Cuomo C."/>
            <person name="Litvintseva A."/>
            <person name="Chen Y."/>
            <person name="Heitman J."/>
            <person name="Sun S."/>
            <person name="Springer D."/>
            <person name="Dromer F."/>
            <person name="Young S.K."/>
            <person name="Zeng Q."/>
            <person name="Gargeya S."/>
            <person name="Fitzgerald M."/>
            <person name="Abouelleil A."/>
            <person name="Alvarado L."/>
            <person name="Berlin A.M."/>
            <person name="Chapman S.B."/>
            <person name="Dewar J."/>
            <person name="Goldberg J."/>
            <person name="Griggs A."/>
            <person name="Gujja S."/>
            <person name="Hansen M."/>
            <person name="Howarth C."/>
            <person name="Imamovic A."/>
            <person name="Larimer J."/>
            <person name="McCowan C."/>
            <person name="Murphy C."/>
            <person name="Pearson M."/>
            <person name="Priest M."/>
            <person name="Roberts A."/>
            <person name="Saif S."/>
            <person name="Shea T."/>
            <person name="Sykes S."/>
            <person name="Wortman J."/>
            <person name="Nusbaum C."/>
            <person name="Birren B."/>
        </authorList>
    </citation>
    <scope>NUCLEOTIDE SEQUENCE [LARGE SCALE GENOMIC DNA]</scope>
    <source>
        <strain evidence="2">CBS 10117</strain>
    </source>
</reference>
<feature type="compositionally biased region" description="Low complexity" evidence="1">
    <location>
        <begin position="187"/>
        <end position="200"/>
    </location>
</feature>
<feature type="compositionally biased region" description="Polar residues" evidence="1">
    <location>
        <begin position="1"/>
        <end position="11"/>
    </location>
</feature>
<dbReference type="VEuPathDB" id="FungiDB:I303_01943"/>
<keyword evidence="4" id="KW-1185">Reference proteome</keyword>
<evidence type="ECO:0000313" key="3">
    <source>
        <dbReference type="EMBL" id="WWC59369.1"/>
    </source>
</evidence>
<feature type="compositionally biased region" description="Basic residues" evidence="1">
    <location>
        <begin position="56"/>
        <end position="67"/>
    </location>
</feature>
<evidence type="ECO:0000313" key="2">
    <source>
        <dbReference type="EMBL" id="OBR87731.1"/>
    </source>
</evidence>